<sequence length="441" mass="48839">MPVALVQKVGQRQRLAITARMRETLRILRLSHTDLEAFVAAQVDDNPFLEWPDTPHVAEWRAMASGDADRMARIPAHAPTVRERLLRDLALSLEDATDRRVGAMLVDGLDDSGRLGVDVSVLARRAGVAPARVEAVRQRMMRLDPVGVGARSLAECLEVQLRERGRYDPAMEALLANLPLLARRDMARLRAACGVDADDLADMIDELRRLNPRPGEDDSAPPLSARLPDLVVMRLTGGGWHVMAGDEGRTAASLNTTLLDRCRVQPAREGEDAQARMAEWISNARWLTHTLQRRKRSLLLVGQHIMFRQEAFLEQGPQGLRPLSMKRIAQDVRLHESTVSRLVANKHIVTPCGLYPLKFFFTAALGAEDGTTRAAAAARAHVSRLVQNETAGSVLSDAGIVAALGQCGFSVSRRTIVKYRRMLGIPSSFQRRRDYGMNRGR</sequence>
<keyword evidence="5 9" id="KW-0805">Transcription regulation</keyword>
<keyword evidence="8 9" id="KW-0804">Transcription</keyword>
<dbReference type="PRINTS" id="PR00045">
    <property type="entry name" value="SIGMA54FCT"/>
</dbReference>
<accession>A0A371Z4C5</accession>
<comment type="caution">
    <text evidence="12">The sequence shown here is derived from an EMBL/GenBank/DDBJ whole genome shotgun (WGS) entry which is preliminary data.</text>
</comment>
<feature type="domain" description="RNA polymerase sigma factor 54 DNA-binding" evidence="10">
    <location>
        <begin position="278"/>
        <end position="433"/>
    </location>
</feature>
<evidence type="ECO:0000256" key="8">
    <source>
        <dbReference type="ARBA" id="ARBA00023163"/>
    </source>
</evidence>
<dbReference type="PANTHER" id="PTHR32248:SF4">
    <property type="entry name" value="RNA POLYMERASE SIGMA-54 FACTOR"/>
    <property type="match status" value="1"/>
</dbReference>
<evidence type="ECO:0000256" key="3">
    <source>
        <dbReference type="ARBA" id="ARBA00022679"/>
    </source>
</evidence>
<dbReference type="InterPro" id="IPR038709">
    <property type="entry name" value="RpoN_core-bd_sf"/>
</dbReference>
<comment type="similarity">
    <text evidence="1 9">Belongs to the sigma-54 factor family.</text>
</comment>
<evidence type="ECO:0000256" key="6">
    <source>
        <dbReference type="ARBA" id="ARBA00023082"/>
    </source>
</evidence>
<evidence type="ECO:0000259" key="11">
    <source>
        <dbReference type="Pfam" id="PF04963"/>
    </source>
</evidence>
<feature type="domain" description="RNA polymerase sigma factor 54 core-binding" evidence="11">
    <location>
        <begin position="73"/>
        <end position="249"/>
    </location>
</feature>
<dbReference type="Gene3D" id="1.10.10.1330">
    <property type="entry name" value="RNA polymerase sigma-54 factor, core-binding domain"/>
    <property type="match status" value="1"/>
</dbReference>
<dbReference type="RefSeq" id="WP_116701688.1">
    <property type="nucleotide sequence ID" value="NZ_QUWV01000011.1"/>
</dbReference>
<keyword evidence="4 9" id="KW-0548">Nucleotidyltransferase</keyword>
<evidence type="ECO:0000256" key="5">
    <source>
        <dbReference type="ARBA" id="ARBA00023015"/>
    </source>
</evidence>
<evidence type="ECO:0000256" key="2">
    <source>
        <dbReference type="ARBA" id="ARBA00022478"/>
    </source>
</evidence>
<dbReference type="GO" id="GO:0006352">
    <property type="term" value="P:DNA-templated transcription initiation"/>
    <property type="evidence" value="ECO:0007669"/>
    <property type="project" value="InterPro"/>
</dbReference>
<dbReference type="GO" id="GO:0001216">
    <property type="term" value="F:DNA-binding transcription activator activity"/>
    <property type="evidence" value="ECO:0007669"/>
    <property type="project" value="InterPro"/>
</dbReference>
<dbReference type="Pfam" id="PF04552">
    <property type="entry name" value="Sigma54_DBD"/>
    <property type="match status" value="1"/>
</dbReference>
<dbReference type="Gene3D" id="1.10.10.60">
    <property type="entry name" value="Homeodomain-like"/>
    <property type="match status" value="1"/>
</dbReference>
<dbReference type="PIRSF" id="PIRSF000774">
    <property type="entry name" value="RpoN"/>
    <property type="match status" value="1"/>
</dbReference>
<keyword evidence="3 9" id="KW-0808">Transferase</keyword>
<dbReference type="InterPro" id="IPR007046">
    <property type="entry name" value="RNA_pol_sigma_54_core-bd"/>
</dbReference>
<dbReference type="NCBIfam" id="TIGR02395">
    <property type="entry name" value="rpoN_sigma"/>
    <property type="match status" value="1"/>
</dbReference>
<evidence type="ECO:0000313" key="12">
    <source>
        <dbReference type="EMBL" id="RFD21344.1"/>
    </source>
</evidence>
<evidence type="ECO:0000256" key="9">
    <source>
        <dbReference type="PIRNR" id="PIRNR000774"/>
    </source>
</evidence>
<dbReference type="GO" id="GO:0003677">
    <property type="term" value="F:DNA binding"/>
    <property type="evidence" value="ECO:0007669"/>
    <property type="project" value="UniProtKB-KW"/>
</dbReference>
<dbReference type="PANTHER" id="PTHR32248">
    <property type="entry name" value="RNA POLYMERASE SIGMA-54 FACTOR"/>
    <property type="match status" value="1"/>
</dbReference>
<dbReference type="GO" id="GO:0016987">
    <property type="term" value="F:sigma factor activity"/>
    <property type="evidence" value="ECO:0007669"/>
    <property type="project" value="UniProtKB-KW"/>
</dbReference>
<protein>
    <recommendedName>
        <fullName evidence="9">RNA polymerase sigma-54 factor</fullName>
    </recommendedName>
</protein>
<organism evidence="12 13">
    <name type="scientific">Komagataeibacter melaceti</name>
    <dbReference type="NCBI Taxonomy" id="2766577"/>
    <lineage>
        <taxon>Bacteria</taxon>
        <taxon>Pseudomonadati</taxon>
        <taxon>Pseudomonadota</taxon>
        <taxon>Alphaproteobacteria</taxon>
        <taxon>Acetobacterales</taxon>
        <taxon>Acetobacteraceae</taxon>
        <taxon>Komagataeibacter</taxon>
    </lineage>
</organism>
<dbReference type="InterPro" id="IPR000394">
    <property type="entry name" value="RNA_pol_sigma_54"/>
</dbReference>
<proteinExistence type="inferred from homology"/>
<dbReference type="Pfam" id="PF04963">
    <property type="entry name" value="Sigma54_CBD"/>
    <property type="match status" value="1"/>
</dbReference>
<keyword evidence="6 9" id="KW-0731">Sigma factor</keyword>
<evidence type="ECO:0000256" key="7">
    <source>
        <dbReference type="ARBA" id="ARBA00023125"/>
    </source>
</evidence>
<dbReference type="PROSITE" id="PS50044">
    <property type="entry name" value="SIGMA54_3"/>
    <property type="match status" value="1"/>
</dbReference>
<comment type="function">
    <text evidence="9">Sigma factors are initiation factors that promote the attachment of RNA polymerase to specific initiation sites and are then released.</text>
</comment>
<keyword evidence="13" id="KW-1185">Reference proteome</keyword>
<dbReference type="Proteomes" id="UP000262371">
    <property type="component" value="Unassembled WGS sequence"/>
</dbReference>
<dbReference type="EMBL" id="QUWV01000011">
    <property type="protein sequence ID" value="RFD21344.1"/>
    <property type="molecule type" value="Genomic_DNA"/>
</dbReference>
<keyword evidence="7 9" id="KW-0238">DNA-binding</keyword>
<reference evidence="12 13" key="1">
    <citation type="submission" date="2018-08" db="EMBL/GenBank/DDBJ databases">
        <title>Komagataeibacter sp. AV 382.</title>
        <authorList>
            <person name="Skraban J."/>
            <person name="Trcek J."/>
        </authorList>
    </citation>
    <scope>NUCLEOTIDE SEQUENCE [LARGE SCALE GENOMIC DNA]</scope>
    <source>
        <strain evidence="12 13">AV 382</strain>
    </source>
</reference>
<dbReference type="PROSITE" id="PS00717">
    <property type="entry name" value="SIGMA54_1"/>
    <property type="match status" value="1"/>
</dbReference>
<dbReference type="InterPro" id="IPR007634">
    <property type="entry name" value="RNA_pol_sigma_54_DNA-bd"/>
</dbReference>
<evidence type="ECO:0000256" key="1">
    <source>
        <dbReference type="ARBA" id="ARBA00008798"/>
    </source>
</evidence>
<evidence type="ECO:0000256" key="4">
    <source>
        <dbReference type="ARBA" id="ARBA00022695"/>
    </source>
</evidence>
<dbReference type="GO" id="GO:0016779">
    <property type="term" value="F:nucleotidyltransferase activity"/>
    <property type="evidence" value="ECO:0007669"/>
    <property type="project" value="UniProtKB-KW"/>
</dbReference>
<dbReference type="AlphaFoldDB" id="A0A371Z4C5"/>
<dbReference type="OrthoDB" id="9814402at2"/>
<evidence type="ECO:0000259" key="10">
    <source>
        <dbReference type="Pfam" id="PF04552"/>
    </source>
</evidence>
<gene>
    <name evidence="12" type="primary">rpoN</name>
    <name evidence="12" type="ORF">DY926_01095</name>
</gene>
<dbReference type="Pfam" id="PF00309">
    <property type="entry name" value="Sigma54_AID"/>
    <property type="match status" value="1"/>
</dbReference>
<keyword evidence="2 9" id="KW-0240">DNA-directed RNA polymerase</keyword>
<evidence type="ECO:0000313" key="13">
    <source>
        <dbReference type="Proteomes" id="UP000262371"/>
    </source>
</evidence>
<name>A0A371Z4C5_9PROT</name>
<dbReference type="GO" id="GO:0000428">
    <property type="term" value="C:DNA-directed RNA polymerase complex"/>
    <property type="evidence" value="ECO:0007669"/>
    <property type="project" value="UniProtKB-KW"/>
</dbReference>